<protein>
    <submittedName>
        <fullName evidence="1">Uncharacterized protein</fullName>
    </submittedName>
</protein>
<name>A0A0L6V1Z7_9BASI</name>
<dbReference type="PANTHER" id="PTHR33096:SF1">
    <property type="entry name" value="CXC1-LIKE CYSTEINE CLUSTER ASSOCIATED WITH KDZ TRANSPOSASES DOMAIN-CONTAINING PROTEIN"/>
    <property type="match status" value="1"/>
</dbReference>
<organism evidence="1 2">
    <name type="scientific">Puccinia sorghi</name>
    <dbReference type="NCBI Taxonomy" id="27349"/>
    <lineage>
        <taxon>Eukaryota</taxon>
        <taxon>Fungi</taxon>
        <taxon>Dikarya</taxon>
        <taxon>Basidiomycota</taxon>
        <taxon>Pucciniomycotina</taxon>
        <taxon>Pucciniomycetes</taxon>
        <taxon>Pucciniales</taxon>
        <taxon>Pucciniaceae</taxon>
        <taxon>Puccinia</taxon>
    </lineage>
</organism>
<evidence type="ECO:0000313" key="1">
    <source>
        <dbReference type="EMBL" id="KNZ54786.1"/>
    </source>
</evidence>
<dbReference type="STRING" id="27349.A0A0L6V1Z7"/>
<dbReference type="AlphaFoldDB" id="A0A0L6V1Z7"/>
<dbReference type="EMBL" id="LAVV01007785">
    <property type="protein sequence ID" value="KNZ54786.1"/>
    <property type="molecule type" value="Genomic_DNA"/>
</dbReference>
<dbReference type="PANTHER" id="PTHR33096">
    <property type="entry name" value="CXC2 DOMAIN-CONTAINING PROTEIN"/>
    <property type="match status" value="1"/>
</dbReference>
<accession>A0A0L6V1Z7</accession>
<evidence type="ECO:0000313" key="2">
    <source>
        <dbReference type="Proteomes" id="UP000037035"/>
    </source>
</evidence>
<dbReference type="Proteomes" id="UP000037035">
    <property type="component" value="Unassembled WGS sequence"/>
</dbReference>
<reference evidence="1 2" key="1">
    <citation type="submission" date="2015-08" db="EMBL/GenBank/DDBJ databases">
        <title>Next Generation Sequencing and Analysis of the Genome of Puccinia sorghi L Schw, the Causal Agent of Maize Common Rust.</title>
        <authorList>
            <person name="Rochi L."/>
            <person name="Burguener G."/>
            <person name="Darino M."/>
            <person name="Turjanski A."/>
            <person name="Kreff E."/>
            <person name="Dieguez M.J."/>
            <person name="Sacco F."/>
        </authorList>
    </citation>
    <scope>NUCLEOTIDE SEQUENCE [LARGE SCALE GENOMIC DNA]</scope>
    <source>
        <strain evidence="1 2">RO10H11247</strain>
    </source>
</reference>
<sequence length="208" mass="24215">MDNPLLEQRSNLVSFQKSHTKAETERHERLAAFFDRKRMLKQLRYYHLSTTQRGLLCRSRFNLAAEKEKSFLLVWKAKGQLFEQAVQLQAERQPLYRGNPASRKVCRKAPEKVQQVPERHNLLLFAWMTSSGNFFHSTAPWATNADIRKGIQVVHVLDRASEELLIIAQEVVCAVSWAIEFESLIKAKIDELGKLMIRLIFYLELNCD</sequence>
<dbReference type="OrthoDB" id="10693621at2759"/>
<keyword evidence="2" id="KW-1185">Reference proteome</keyword>
<proteinExistence type="predicted"/>
<gene>
    <name evidence="1" type="ORF">VP01_2855g1</name>
</gene>
<comment type="caution">
    <text evidence="1">The sequence shown here is derived from an EMBL/GenBank/DDBJ whole genome shotgun (WGS) entry which is preliminary data.</text>
</comment>
<dbReference type="VEuPathDB" id="FungiDB:VP01_2855g1"/>